<keyword evidence="5" id="KW-1185">Reference proteome</keyword>
<evidence type="ECO:0008006" key="6">
    <source>
        <dbReference type="Google" id="ProtNLM"/>
    </source>
</evidence>
<dbReference type="PANTHER" id="PTHR47326">
    <property type="entry name" value="TRANSPOSABLE ELEMENT TC3 TRANSPOSASE-LIKE PROTEIN"/>
    <property type="match status" value="1"/>
</dbReference>
<gene>
    <name evidence="3" type="ORF">EDS130_LOCUS38821</name>
    <name evidence="4" type="ORF">XAT740_LOCUS49119</name>
</gene>
<protein>
    <recommendedName>
        <fullName evidence="6">Transposase</fullName>
    </recommendedName>
</protein>
<accession>A0A816BN76</accession>
<evidence type="ECO:0000259" key="2">
    <source>
        <dbReference type="Pfam" id="PF13358"/>
    </source>
</evidence>
<feature type="domain" description="Tc1-like transposase DDE" evidence="2">
    <location>
        <begin position="145"/>
        <end position="286"/>
    </location>
</feature>
<dbReference type="Pfam" id="PF13358">
    <property type="entry name" value="DDE_3"/>
    <property type="match status" value="1"/>
</dbReference>
<evidence type="ECO:0000313" key="3">
    <source>
        <dbReference type="EMBL" id="CAF1440276.1"/>
    </source>
</evidence>
<dbReference type="GO" id="GO:0015074">
    <property type="term" value="P:DNA integration"/>
    <property type="evidence" value="ECO:0007669"/>
    <property type="project" value="InterPro"/>
</dbReference>
<dbReference type="SUPFAM" id="SSF46689">
    <property type="entry name" value="Homeodomain-like"/>
    <property type="match status" value="1"/>
</dbReference>
<dbReference type="Proteomes" id="UP000663828">
    <property type="component" value="Unassembled WGS sequence"/>
</dbReference>
<proteinExistence type="predicted"/>
<sequence>MANLSNDQISILHHWNNSIRSAHFIHHETKIPLSTVKYNIKKLKETKSLEHRGGNGRPCVINNADSRAIAQYIRRDNETTLKEIQEKLSETHQRSVSLSTISRYLHNHGYRSVLPVNTPMLTVEQKQRRVQWAKKHQADDWTCTIFTDESSFQLFRNTIRRWSKNPEIEVKRIPKNRQKVHIWGAISIKGVIGYHTFRINLNGIYFVDILKHHLLPGAKMKFKRCWRLQQDNDPKHTSGVAKEFIKNNVPELLEWPANSPDLNPIENYWNVIKRRVEKRKPTNINDMEQFMNEEIEKTDPNFLINFINSMKDRCLSVISSNGERIKF</sequence>
<dbReference type="EMBL" id="CAJNOR010007198">
    <property type="protein sequence ID" value="CAF1612702.1"/>
    <property type="molecule type" value="Genomic_DNA"/>
</dbReference>
<evidence type="ECO:0000313" key="4">
    <source>
        <dbReference type="EMBL" id="CAF1612702.1"/>
    </source>
</evidence>
<reference evidence="4" key="1">
    <citation type="submission" date="2021-02" db="EMBL/GenBank/DDBJ databases">
        <authorList>
            <person name="Nowell W R."/>
        </authorList>
    </citation>
    <scope>NUCLEOTIDE SEQUENCE</scope>
</reference>
<evidence type="ECO:0000313" key="5">
    <source>
        <dbReference type="Proteomes" id="UP000663828"/>
    </source>
</evidence>
<dbReference type="AlphaFoldDB" id="A0A816BN76"/>
<dbReference type="GO" id="GO:0003677">
    <property type="term" value="F:DNA binding"/>
    <property type="evidence" value="ECO:0007669"/>
    <property type="project" value="InterPro"/>
</dbReference>
<dbReference type="EMBL" id="CAJNOJ010000416">
    <property type="protein sequence ID" value="CAF1440276.1"/>
    <property type="molecule type" value="Genomic_DNA"/>
</dbReference>
<dbReference type="Pfam" id="PF01498">
    <property type="entry name" value="HTH_Tnp_Tc3_2"/>
    <property type="match status" value="1"/>
</dbReference>
<feature type="domain" description="Transposase Tc1-like" evidence="1">
    <location>
        <begin position="67"/>
        <end position="137"/>
    </location>
</feature>
<dbReference type="InterPro" id="IPR036397">
    <property type="entry name" value="RNaseH_sf"/>
</dbReference>
<dbReference type="GO" id="GO:0006313">
    <property type="term" value="P:DNA transposition"/>
    <property type="evidence" value="ECO:0007669"/>
    <property type="project" value="InterPro"/>
</dbReference>
<dbReference type="InterPro" id="IPR002492">
    <property type="entry name" value="Transposase_Tc1-like"/>
</dbReference>
<dbReference type="Gene3D" id="3.30.420.10">
    <property type="entry name" value="Ribonuclease H-like superfamily/Ribonuclease H"/>
    <property type="match status" value="1"/>
</dbReference>
<organism evidence="4 5">
    <name type="scientific">Adineta ricciae</name>
    <name type="common">Rotifer</name>
    <dbReference type="NCBI Taxonomy" id="249248"/>
    <lineage>
        <taxon>Eukaryota</taxon>
        <taxon>Metazoa</taxon>
        <taxon>Spiralia</taxon>
        <taxon>Gnathifera</taxon>
        <taxon>Rotifera</taxon>
        <taxon>Eurotatoria</taxon>
        <taxon>Bdelloidea</taxon>
        <taxon>Adinetida</taxon>
        <taxon>Adinetidae</taxon>
        <taxon>Adineta</taxon>
    </lineage>
</organism>
<dbReference type="Proteomes" id="UP000663852">
    <property type="component" value="Unassembled WGS sequence"/>
</dbReference>
<evidence type="ECO:0000259" key="1">
    <source>
        <dbReference type="Pfam" id="PF01498"/>
    </source>
</evidence>
<comment type="caution">
    <text evidence="4">The sequence shown here is derived from an EMBL/GenBank/DDBJ whole genome shotgun (WGS) entry which is preliminary data.</text>
</comment>
<dbReference type="InterPro" id="IPR038717">
    <property type="entry name" value="Tc1-like_DDE_dom"/>
</dbReference>
<dbReference type="PANTHER" id="PTHR47326:SF1">
    <property type="entry name" value="HTH PSQ-TYPE DOMAIN-CONTAINING PROTEIN"/>
    <property type="match status" value="1"/>
</dbReference>
<name>A0A816BN76_ADIRI</name>
<dbReference type="InterPro" id="IPR009057">
    <property type="entry name" value="Homeodomain-like_sf"/>
</dbReference>
<dbReference type="OrthoDB" id="3263820at2759"/>